<dbReference type="InterPro" id="IPR019734">
    <property type="entry name" value="TPR_rpt"/>
</dbReference>
<evidence type="ECO:0000313" key="4">
    <source>
        <dbReference type="EMBL" id="PJR03015.1"/>
    </source>
</evidence>
<evidence type="ECO:0000256" key="1">
    <source>
        <dbReference type="PROSITE-ProRule" id="PRU00339"/>
    </source>
</evidence>
<evidence type="ECO:0000313" key="5">
    <source>
        <dbReference type="Proteomes" id="UP000231960"/>
    </source>
</evidence>
<dbReference type="RefSeq" id="WP_100678754.1">
    <property type="nucleotide sequence ID" value="NZ_NIPO01000003.1"/>
</dbReference>
<organism evidence="4 5">
    <name type="scientific">Avrilella dinanensis</name>
    <dbReference type="NCBI Taxonomy" id="2008672"/>
    <lineage>
        <taxon>Bacteria</taxon>
        <taxon>Pseudomonadati</taxon>
        <taxon>Bacteroidota</taxon>
        <taxon>Flavobacteriia</taxon>
        <taxon>Flavobacteriales</taxon>
        <taxon>Flavobacteriaceae</taxon>
        <taxon>Avrilella</taxon>
    </lineage>
</organism>
<dbReference type="EMBL" id="NIPO01000003">
    <property type="protein sequence ID" value="PJR03015.1"/>
    <property type="molecule type" value="Genomic_DNA"/>
</dbReference>
<dbReference type="Gene3D" id="1.10.10.60">
    <property type="entry name" value="Homeodomain-like"/>
    <property type="match status" value="1"/>
</dbReference>
<keyword evidence="2" id="KW-0472">Membrane</keyword>
<dbReference type="Gene3D" id="1.25.40.10">
    <property type="entry name" value="Tetratricopeptide repeat domain"/>
    <property type="match status" value="2"/>
</dbReference>
<dbReference type="InterPro" id="IPR018060">
    <property type="entry name" value="HTH_AraC"/>
</dbReference>
<keyword evidence="1" id="KW-0802">TPR repeat</keyword>
<dbReference type="PROSITE" id="PS50005">
    <property type="entry name" value="TPR"/>
    <property type="match status" value="1"/>
</dbReference>
<comment type="caution">
    <text evidence="4">The sequence shown here is derived from an EMBL/GenBank/DDBJ whole genome shotgun (WGS) entry which is preliminary data.</text>
</comment>
<dbReference type="Proteomes" id="UP000231960">
    <property type="component" value="Unassembled WGS sequence"/>
</dbReference>
<dbReference type="Pfam" id="PF13181">
    <property type="entry name" value="TPR_8"/>
    <property type="match status" value="1"/>
</dbReference>
<name>A0A2M9R2K3_9FLAO</name>
<reference evidence="4 5" key="1">
    <citation type="submission" date="2017-06" db="EMBL/GenBank/DDBJ databases">
        <title>Description of Avrilella dinanensis gen. nov. sp. nov.</title>
        <authorList>
            <person name="Leyer C."/>
            <person name="Sassi M."/>
            <person name="Minet J."/>
            <person name="Kayal S."/>
            <person name="Cattoir V."/>
        </authorList>
    </citation>
    <scope>NUCLEOTIDE SEQUENCE [LARGE SCALE GENOMIC DNA]</scope>
    <source>
        <strain evidence="4 5">UR159</strain>
    </source>
</reference>
<feature type="repeat" description="TPR" evidence="1">
    <location>
        <begin position="151"/>
        <end position="184"/>
    </location>
</feature>
<dbReference type="GO" id="GO:0003700">
    <property type="term" value="F:DNA-binding transcription factor activity"/>
    <property type="evidence" value="ECO:0007669"/>
    <property type="project" value="InterPro"/>
</dbReference>
<keyword evidence="2" id="KW-1133">Transmembrane helix</keyword>
<evidence type="ECO:0000259" key="3">
    <source>
        <dbReference type="PROSITE" id="PS01124"/>
    </source>
</evidence>
<sequence>MSNVLIIVSKKSYFFLLLLTIFPFAFCVSAQSTTDTYKKLWEVIVSDSTNKQKKLYFLEVYYRKAQLENNTLEEYRALEEKSFMVPFDNAVLLLDKMRPLVEKIPNDSLKGYFLNRAAVLYYSNRFYSKALDFAIESEKFNRDINSLYNLNSIRIDIGNIYYHTRDYDKAILYFTQAKDYFQSSSDYNYRRAYVVALYNLAKTYLQLGNTNLLSETIAESKQAIAYIKPKYQAVEMAYLNYLQGGLYFLQNNDEQAKQFLEQALPLIQQNNDFNTEHIIYLYLGKIAWRQNQKSEAVKYFNMIDELFHQKNFLNYELRETYEYLIAYYKETSNTKQQLHATESLIALNKQFEREQLSITKTMHREIDTKKLEAEREQLKSVLQNKQKSTNLWLGLLGLGLVGILWYAYEQYRAKKRLKNKFDELVKQINTKALVKENPPIVSNEPGNNRPPIAVKATEARLLRELAQFENEKGYLKPVKLEELAQQWGTNRSTLSVLINTHKGSFNTYLNKLRIEQLMIDLKNQKELRRLSLTQLANQYGFANAKSLAIQFKAQTDLPPMYFIQQLEIENI</sequence>
<keyword evidence="2" id="KW-0812">Transmembrane</keyword>
<proteinExistence type="predicted"/>
<dbReference type="SUPFAM" id="SSF48452">
    <property type="entry name" value="TPR-like"/>
    <property type="match status" value="2"/>
</dbReference>
<gene>
    <name evidence="4" type="ORF">CDL10_11155</name>
</gene>
<dbReference type="SMART" id="SM00028">
    <property type="entry name" value="TPR"/>
    <property type="match status" value="3"/>
</dbReference>
<feature type="domain" description="HTH araC/xylS-type" evidence="3">
    <location>
        <begin position="459"/>
        <end position="565"/>
    </location>
</feature>
<dbReference type="GO" id="GO:0043565">
    <property type="term" value="F:sequence-specific DNA binding"/>
    <property type="evidence" value="ECO:0007669"/>
    <property type="project" value="InterPro"/>
</dbReference>
<dbReference type="AlphaFoldDB" id="A0A2M9R2K3"/>
<dbReference type="PROSITE" id="PS01124">
    <property type="entry name" value="HTH_ARAC_FAMILY_2"/>
    <property type="match status" value="1"/>
</dbReference>
<evidence type="ECO:0000256" key="2">
    <source>
        <dbReference type="SAM" id="Phobius"/>
    </source>
</evidence>
<accession>A0A2M9R2K3</accession>
<keyword evidence="5" id="KW-1185">Reference proteome</keyword>
<dbReference type="InterPro" id="IPR011990">
    <property type="entry name" value="TPR-like_helical_dom_sf"/>
</dbReference>
<feature type="transmembrane region" description="Helical" evidence="2">
    <location>
        <begin position="391"/>
        <end position="408"/>
    </location>
</feature>
<dbReference type="SMART" id="SM00342">
    <property type="entry name" value="HTH_ARAC"/>
    <property type="match status" value="1"/>
</dbReference>
<protein>
    <recommendedName>
        <fullName evidence="3">HTH araC/xylS-type domain-containing protein</fullName>
    </recommendedName>
</protein>